<evidence type="ECO:0000256" key="4">
    <source>
        <dbReference type="ARBA" id="ARBA00022691"/>
    </source>
</evidence>
<dbReference type="GO" id="GO:0032259">
    <property type="term" value="P:methylation"/>
    <property type="evidence" value="ECO:0007669"/>
    <property type="project" value="UniProtKB-KW"/>
</dbReference>
<evidence type="ECO:0000256" key="2">
    <source>
        <dbReference type="ARBA" id="ARBA00022603"/>
    </source>
</evidence>
<dbReference type="InterPro" id="IPR017985">
    <property type="entry name" value="MeTrfase_CN4_CS"/>
</dbReference>
<protein>
    <recommendedName>
        <fullName evidence="8">Methyltransferase</fullName>
        <ecNumber evidence="8">2.1.1.-</ecNumber>
    </recommendedName>
</protein>
<keyword evidence="6" id="KW-0238">DNA-binding</keyword>
<evidence type="ECO:0000256" key="6">
    <source>
        <dbReference type="ARBA" id="ARBA00023125"/>
    </source>
</evidence>
<evidence type="ECO:0000259" key="9">
    <source>
        <dbReference type="Pfam" id="PF01555"/>
    </source>
</evidence>
<evidence type="ECO:0000313" key="10">
    <source>
        <dbReference type="EMBL" id="NGY61237.1"/>
    </source>
</evidence>
<dbReference type="SUPFAM" id="SSF53335">
    <property type="entry name" value="S-adenosyl-L-methionine-dependent methyltransferases"/>
    <property type="match status" value="1"/>
</dbReference>
<organism evidence="10 11">
    <name type="scientific">Lentzea alba</name>
    <dbReference type="NCBI Taxonomy" id="2714351"/>
    <lineage>
        <taxon>Bacteria</taxon>
        <taxon>Bacillati</taxon>
        <taxon>Actinomycetota</taxon>
        <taxon>Actinomycetes</taxon>
        <taxon>Pseudonocardiales</taxon>
        <taxon>Pseudonocardiaceae</taxon>
        <taxon>Lentzea</taxon>
    </lineage>
</organism>
<keyword evidence="5" id="KW-0680">Restriction system</keyword>
<dbReference type="InterPro" id="IPR029063">
    <property type="entry name" value="SAM-dependent_MTases_sf"/>
</dbReference>
<dbReference type="EMBL" id="JAAMPJ010000005">
    <property type="protein sequence ID" value="NGY61237.1"/>
    <property type="molecule type" value="Genomic_DNA"/>
</dbReference>
<evidence type="ECO:0000256" key="8">
    <source>
        <dbReference type="RuleBase" id="RU362026"/>
    </source>
</evidence>
<dbReference type="PROSITE" id="PS00093">
    <property type="entry name" value="N4_MTASE"/>
    <property type="match status" value="1"/>
</dbReference>
<dbReference type="RefSeq" id="WP_166047538.1">
    <property type="nucleotide sequence ID" value="NZ_JAAMPJ010000005.1"/>
</dbReference>
<evidence type="ECO:0000256" key="5">
    <source>
        <dbReference type="ARBA" id="ARBA00022747"/>
    </source>
</evidence>
<keyword evidence="11" id="KW-1185">Reference proteome</keyword>
<dbReference type="EC" id="2.1.1.-" evidence="8"/>
<dbReference type="GO" id="GO:0009307">
    <property type="term" value="P:DNA restriction-modification system"/>
    <property type="evidence" value="ECO:0007669"/>
    <property type="project" value="UniProtKB-KW"/>
</dbReference>
<sequence>MSDGSLYYRSTGVELHIGDALQVLRQLDGCSVDCVVTSPPYWGHRDYGVQGQYGHESLVEDYVHVLRLVFAEVRRVLTPQGTCWLNLGDSYGGSWGNYVAVGSTAPTASDEVRRRRHGTHRPPQSRALRKSLIGVPWRAAFALQEDGWVLRNAVVWHKPNARPECVRDRLGTCYESVFLFATSKDHYFAPTDAPLGDVWSVPAQPYREHTAVGPIEIARRAIGLGCPPGGVVLDPFSGTATTGLAARQLGCSYIGIDLNPAFHDLAIARFAEQE</sequence>
<evidence type="ECO:0000313" key="11">
    <source>
        <dbReference type="Proteomes" id="UP000481360"/>
    </source>
</evidence>
<dbReference type="InterPro" id="IPR001091">
    <property type="entry name" value="RM_Methyltransferase"/>
</dbReference>
<dbReference type="GO" id="GO:0015667">
    <property type="term" value="F:site-specific DNA-methyltransferase (cytosine-N4-specific) activity"/>
    <property type="evidence" value="ECO:0007669"/>
    <property type="project" value="UniProtKB-EC"/>
</dbReference>
<dbReference type="PRINTS" id="PR00508">
    <property type="entry name" value="S21N4MTFRASE"/>
</dbReference>
<dbReference type="GO" id="GO:0008170">
    <property type="term" value="F:N-methyltransferase activity"/>
    <property type="evidence" value="ECO:0007669"/>
    <property type="project" value="InterPro"/>
</dbReference>
<evidence type="ECO:0000256" key="7">
    <source>
        <dbReference type="ARBA" id="ARBA00049120"/>
    </source>
</evidence>
<comment type="similarity">
    <text evidence="1">Belongs to the N(4)/N(6)-methyltransferase family. N(4) subfamily.</text>
</comment>
<keyword evidence="3 10" id="KW-0808">Transferase</keyword>
<dbReference type="GO" id="GO:0003677">
    <property type="term" value="F:DNA binding"/>
    <property type="evidence" value="ECO:0007669"/>
    <property type="project" value="UniProtKB-KW"/>
</dbReference>
<keyword evidence="2 10" id="KW-0489">Methyltransferase</keyword>
<proteinExistence type="inferred from homology"/>
<keyword evidence="4" id="KW-0949">S-adenosyl-L-methionine</keyword>
<evidence type="ECO:0000256" key="3">
    <source>
        <dbReference type="ARBA" id="ARBA00022679"/>
    </source>
</evidence>
<dbReference type="AlphaFoldDB" id="A0A7C9VYX1"/>
<comment type="catalytic activity">
    <reaction evidence="7">
        <text>a 2'-deoxycytidine in DNA + S-adenosyl-L-methionine = an N(4)-methyl-2'-deoxycytidine in DNA + S-adenosyl-L-homocysteine + H(+)</text>
        <dbReference type="Rhea" id="RHEA:16857"/>
        <dbReference type="Rhea" id="RHEA-COMP:11369"/>
        <dbReference type="Rhea" id="RHEA-COMP:13674"/>
        <dbReference type="ChEBI" id="CHEBI:15378"/>
        <dbReference type="ChEBI" id="CHEBI:57856"/>
        <dbReference type="ChEBI" id="CHEBI:59789"/>
        <dbReference type="ChEBI" id="CHEBI:85452"/>
        <dbReference type="ChEBI" id="CHEBI:137933"/>
        <dbReference type="EC" id="2.1.1.113"/>
    </reaction>
</comment>
<gene>
    <name evidence="10" type="ORF">G7043_20125</name>
</gene>
<reference evidence="10 11" key="1">
    <citation type="submission" date="2020-03" db="EMBL/GenBank/DDBJ databases">
        <title>Isolation and identification of active actinomycetes.</title>
        <authorList>
            <person name="Sun X."/>
        </authorList>
    </citation>
    <scope>NUCLEOTIDE SEQUENCE [LARGE SCALE GENOMIC DNA]</scope>
    <source>
        <strain evidence="10 11">NEAU-D13</strain>
    </source>
</reference>
<comment type="caution">
    <text evidence="10">The sequence shown here is derived from an EMBL/GenBank/DDBJ whole genome shotgun (WGS) entry which is preliminary data.</text>
</comment>
<feature type="domain" description="DNA methylase N-4/N-6" evidence="9">
    <location>
        <begin position="32"/>
        <end position="266"/>
    </location>
</feature>
<dbReference type="Proteomes" id="UP000481360">
    <property type="component" value="Unassembled WGS sequence"/>
</dbReference>
<dbReference type="InterPro" id="IPR002941">
    <property type="entry name" value="DNA_methylase_N4/N6"/>
</dbReference>
<accession>A0A7C9VYX1</accession>
<dbReference type="Pfam" id="PF01555">
    <property type="entry name" value="N6_N4_Mtase"/>
    <property type="match status" value="1"/>
</dbReference>
<evidence type="ECO:0000256" key="1">
    <source>
        <dbReference type="ARBA" id="ARBA00010203"/>
    </source>
</evidence>
<name>A0A7C9VYX1_9PSEU</name>
<dbReference type="Gene3D" id="3.40.50.150">
    <property type="entry name" value="Vaccinia Virus protein VP39"/>
    <property type="match status" value="1"/>
</dbReference>